<feature type="compositionally biased region" description="Gly residues" evidence="4">
    <location>
        <begin position="364"/>
        <end position="373"/>
    </location>
</feature>
<name>A0A9W8LQV1_9FUNG</name>
<feature type="compositionally biased region" description="Low complexity" evidence="4">
    <location>
        <begin position="119"/>
        <end position="151"/>
    </location>
</feature>
<keyword evidence="6" id="KW-1185">Reference proteome</keyword>
<comment type="similarity">
    <text evidence="1">Belongs to the eukaryotic initiation factor 4G family.</text>
</comment>
<dbReference type="GO" id="GO:0003729">
    <property type="term" value="F:mRNA binding"/>
    <property type="evidence" value="ECO:0007669"/>
    <property type="project" value="TreeGrafter"/>
</dbReference>
<reference evidence="5" key="1">
    <citation type="submission" date="2022-07" db="EMBL/GenBank/DDBJ databases">
        <title>Phylogenomic reconstructions and comparative analyses of Kickxellomycotina fungi.</title>
        <authorList>
            <person name="Reynolds N.K."/>
            <person name="Stajich J.E."/>
            <person name="Barry K."/>
            <person name="Grigoriev I.V."/>
            <person name="Crous P."/>
            <person name="Smith M.E."/>
        </authorList>
    </citation>
    <scope>NUCLEOTIDE SEQUENCE</scope>
    <source>
        <strain evidence="5">NRRL 1565</strain>
    </source>
</reference>
<feature type="compositionally biased region" description="Polar residues" evidence="4">
    <location>
        <begin position="187"/>
        <end position="205"/>
    </location>
</feature>
<feature type="compositionally biased region" description="Low complexity" evidence="4">
    <location>
        <begin position="33"/>
        <end position="54"/>
    </location>
</feature>
<evidence type="ECO:0000256" key="3">
    <source>
        <dbReference type="ARBA" id="ARBA00022917"/>
    </source>
</evidence>
<feature type="compositionally biased region" description="Basic and acidic residues" evidence="4">
    <location>
        <begin position="1"/>
        <end position="10"/>
    </location>
</feature>
<feature type="non-terminal residue" evidence="5">
    <location>
        <position position="469"/>
    </location>
</feature>
<dbReference type="PANTHER" id="PTHR23253">
    <property type="entry name" value="EUKARYOTIC TRANSLATION INITIATION FACTOR 4 GAMMA"/>
    <property type="match status" value="1"/>
</dbReference>
<keyword evidence="3" id="KW-0648">Protein biosynthesis</keyword>
<dbReference type="Gene3D" id="1.25.40.180">
    <property type="match status" value="1"/>
</dbReference>
<evidence type="ECO:0000256" key="4">
    <source>
        <dbReference type="SAM" id="MobiDB-lite"/>
    </source>
</evidence>
<feature type="region of interest" description="Disordered" evidence="4">
    <location>
        <begin position="257"/>
        <end position="378"/>
    </location>
</feature>
<dbReference type="SUPFAM" id="SSF48371">
    <property type="entry name" value="ARM repeat"/>
    <property type="match status" value="1"/>
</dbReference>
<feature type="compositionally biased region" description="Acidic residues" evidence="4">
    <location>
        <begin position="171"/>
        <end position="180"/>
    </location>
</feature>
<accession>A0A9W8LQV1</accession>
<sequence length="469" mass="50031">MDVDQEEQKIPEPAPTAKAQPNVEPPSQEKPADVQAAAQPADKAEEAAVVQAAEPESKPSEPTVDALADSLASATIDDEVKADSAAKPNQPAGETPAESLPETATADKEPEAEPVSTTKPVEPAEPAAKPSEPAAEPVEPVAESAAEPVESSTEKPATAAGEKVDKKSASEDGEIGETEEDSRPPSLGQNRSRQVTFSEPSTPSIQVLAPGEVTKLYSNDSNAPRIVGDILRYPRAFLEQFSGLCKPPSSFHFEITSTDDRWSSERGSNMRRSASGSGRHRDSAASSGFGGMGNFRPSHTHTTLSSSEERFKQSTMELKGRVEPGRGPVLSGRPPSGQFRGPGGGRESRGGRSGGRGRGRARGRGGSQQGGDRPGAAVELPVNFKPLEKSENRYIAKALRTGGDAEEDEMQEEVYDRRIRVLLNKITPDNFEEVSNELLAWGEKSAKETDGRILRHLITLVFQKATDEP</sequence>
<comment type="caution">
    <text evidence="5">The sequence shown here is derived from an EMBL/GenBank/DDBJ whole genome shotgun (WGS) entry which is preliminary data.</text>
</comment>
<keyword evidence="2" id="KW-0396">Initiation factor</keyword>
<feature type="compositionally biased region" description="Polar residues" evidence="4">
    <location>
        <begin position="265"/>
        <end position="276"/>
    </location>
</feature>
<dbReference type="OrthoDB" id="514777at2759"/>
<feature type="compositionally biased region" description="Basic and acidic residues" evidence="4">
    <location>
        <begin position="307"/>
        <end position="324"/>
    </location>
</feature>
<proteinExistence type="inferred from homology"/>
<evidence type="ECO:0000256" key="2">
    <source>
        <dbReference type="ARBA" id="ARBA00022540"/>
    </source>
</evidence>
<feature type="region of interest" description="Disordered" evidence="4">
    <location>
        <begin position="1"/>
        <end position="220"/>
    </location>
</feature>
<dbReference type="EMBL" id="JANBUO010002765">
    <property type="protein sequence ID" value="KAJ2793798.1"/>
    <property type="molecule type" value="Genomic_DNA"/>
</dbReference>
<dbReference type="PANTHER" id="PTHR23253:SF9">
    <property type="entry name" value="EUKARYOTIC TRANSLATION INITIATION FACTOR 4 GAMMA 2"/>
    <property type="match status" value="1"/>
</dbReference>
<dbReference type="GO" id="GO:0003743">
    <property type="term" value="F:translation initiation factor activity"/>
    <property type="evidence" value="ECO:0007669"/>
    <property type="project" value="UniProtKB-KW"/>
</dbReference>
<gene>
    <name evidence="5" type="ORF">H4R20_006433</name>
</gene>
<evidence type="ECO:0000256" key="1">
    <source>
        <dbReference type="ARBA" id="ARBA00005775"/>
    </source>
</evidence>
<feature type="compositionally biased region" description="Gly residues" evidence="4">
    <location>
        <begin position="340"/>
        <end position="354"/>
    </location>
</feature>
<dbReference type="GO" id="GO:0016281">
    <property type="term" value="C:eukaryotic translation initiation factor 4F complex"/>
    <property type="evidence" value="ECO:0007669"/>
    <property type="project" value="TreeGrafter"/>
</dbReference>
<dbReference type="AlphaFoldDB" id="A0A9W8LQV1"/>
<evidence type="ECO:0000313" key="6">
    <source>
        <dbReference type="Proteomes" id="UP001140094"/>
    </source>
</evidence>
<evidence type="ECO:0000313" key="5">
    <source>
        <dbReference type="EMBL" id="KAJ2793798.1"/>
    </source>
</evidence>
<organism evidence="5 6">
    <name type="scientific">Coemansia guatemalensis</name>
    <dbReference type="NCBI Taxonomy" id="2761395"/>
    <lineage>
        <taxon>Eukaryota</taxon>
        <taxon>Fungi</taxon>
        <taxon>Fungi incertae sedis</taxon>
        <taxon>Zoopagomycota</taxon>
        <taxon>Kickxellomycotina</taxon>
        <taxon>Kickxellomycetes</taxon>
        <taxon>Kickxellales</taxon>
        <taxon>Kickxellaceae</taxon>
        <taxon>Coemansia</taxon>
    </lineage>
</organism>
<dbReference type="Proteomes" id="UP001140094">
    <property type="component" value="Unassembled WGS sequence"/>
</dbReference>
<dbReference type="InterPro" id="IPR016024">
    <property type="entry name" value="ARM-type_fold"/>
</dbReference>
<protein>
    <submittedName>
        <fullName evidence="5">Uncharacterized protein</fullName>
    </submittedName>
</protein>